<evidence type="ECO:0000256" key="1">
    <source>
        <dbReference type="SAM" id="MobiDB-lite"/>
    </source>
</evidence>
<gene>
    <name evidence="3" type="ORF">KKR89_15690</name>
</gene>
<proteinExistence type="predicted"/>
<dbReference type="Proteomes" id="UP000679335">
    <property type="component" value="Chromosome"/>
</dbReference>
<keyword evidence="2" id="KW-1133">Transmembrane helix</keyword>
<accession>A0ABX8GIN9</accession>
<dbReference type="RefSeq" id="WP_208196262.1">
    <property type="nucleotide sequence ID" value="NZ_CP076023.1"/>
</dbReference>
<keyword evidence="2" id="KW-0472">Membrane</keyword>
<evidence type="ECO:0000313" key="4">
    <source>
        <dbReference type="Proteomes" id="UP000679335"/>
    </source>
</evidence>
<sequence>MRHERTGSHGSATDGAEPRAWTDVPGSGARTARIDSSARLATVLAVGGAAWALLTLPLVATGWS</sequence>
<feature type="region of interest" description="Disordered" evidence="1">
    <location>
        <begin position="1"/>
        <end position="30"/>
    </location>
</feature>
<evidence type="ECO:0000256" key="2">
    <source>
        <dbReference type="SAM" id="Phobius"/>
    </source>
</evidence>
<feature type="transmembrane region" description="Helical" evidence="2">
    <location>
        <begin position="40"/>
        <end position="60"/>
    </location>
</feature>
<name>A0ABX8GIN9_9CELL</name>
<reference evidence="3 4" key="1">
    <citation type="submission" date="2021-05" db="EMBL/GenBank/DDBJ databases">
        <title>Novel species in genus Cellulomonas.</title>
        <authorList>
            <person name="Zhang G."/>
        </authorList>
    </citation>
    <scope>NUCLEOTIDE SEQUENCE [LARGE SCALE GENOMIC DNA]</scope>
    <source>
        <strain evidence="4">zg-ZUI157</strain>
    </source>
</reference>
<protein>
    <submittedName>
        <fullName evidence="3">Uncharacterized protein</fullName>
    </submittedName>
</protein>
<organism evidence="3 4">
    <name type="scientific">Cellulomonas dongxiuzhuiae</name>
    <dbReference type="NCBI Taxonomy" id="2819979"/>
    <lineage>
        <taxon>Bacteria</taxon>
        <taxon>Bacillati</taxon>
        <taxon>Actinomycetota</taxon>
        <taxon>Actinomycetes</taxon>
        <taxon>Micrococcales</taxon>
        <taxon>Cellulomonadaceae</taxon>
        <taxon>Cellulomonas</taxon>
    </lineage>
</organism>
<keyword evidence="4" id="KW-1185">Reference proteome</keyword>
<evidence type="ECO:0000313" key="3">
    <source>
        <dbReference type="EMBL" id="QWC15703.1"/>
    </source>
</evidence>
<dbReference type="EMBL" id="CP076023">
    <property type="protein sequence ID" value="QWC15703.1"/>
    <property type="molecule type" value="Genomic_DNA"/>
</dbReference>
<keyword evidence="2" id="KW-0812">Transmembrane</keyword>